<evidence type="ECO:0000313" key="4">
    <source>
        <dbReference type="EMBL" id="JAT17557.1"/>
    </source>
</evidence>
<evidence type="ECO:0000256" key="1">
    <source>
        <dbReference type="ARBA" id="ARBA00009224"/>
    </source>
</evidence>
<sequence>MGGDFFRNPPGRYLGYCHVVGRALSDDIVSPTAKRFLRSTTLAYIAFDTVYKTIDNRNSNAVLKAADALIWQSLASVLVPGLAIEWIAKGSVMLMQNLKVSKPMGRYVPMGMVLLSMPLFGESIDRMVDMVLNHTTRPLTL</sequence>
<dbReference type="PANTHER" id="PTHR11001">
    <property type="entry name" value="MITOCHONDRIAL FISSION PROCESS PROTEIN 1"/>
    <property type="match status" value="1"/>
</dbReference>
<gene>
    <name evidence="4" type="ORF">g.9721</name>
</gene>
<accession>A0A1B6L1G4</accession>
<evidence type="ECO:0000256" key="3">
    <source>
        <dbReference type="ARBA" id="ARBA00029631"/>
    </source>
</evidence>
<name>A0A1B6L1G4_9HEMI</name>
<dbReference type="EMBL" id="GEBQ01022420">
    <property type="protein sequence ID" value="JAT17557.1"/>
    <property type="molecule type" value="Transcribed_RNA"/>
</dbReference>
<organism evidence="4">
    <name type="scientific">Graphocephala atropunctata</name>
    <dbReference type="NCBI Taxonomy" id="36148"/>
    <lineage>
        <taxon>Eukaryota</taxon>
        <taxon>Metazoa</taxon>
        <taxon>Ecdysozoa</taxon>
        <taxon>Arthropoda</taxon>
        <taxon>Hexapoda</taxon>
        <taxon>Insecta</taxon>
        <taxon>Pterygota</taxon>
        <taxon>Neoptera</taxon>
        <taxon>Paraneoptera</taxon>
        <taxon>Hemiptera</taxon>
        <taxon>Auchenorrhyncha</taxon>
        <taxon>Membracoidea</taxon>
        <taxon>Cicadellidae</taxon>
        <taxon>Cicadellinae</taxon>
        <taxon>Cicadellini</taxon>
        <taxon>Graphocephala</taxon>
    </lineage>
</organism>
<dbReference type="PANTHER" id="PTHR11001:SF2">
    <property type="entry name" value="MITOCHONDRIAL FISSION PROCESS PROTEIN 1"/>
    <property type="match status" value="1"/>
</dbReference>
<dbReference type="AlphaFoldDB" id="A0A1B6L1G4"/>
<protein>
    <recommendedName>
        <fullName evidence="2">Mitochondrial fission process protein 1</fullName>
    </recommendedName>
    <alternativeName>
        <fullName evidence="3">Mitochondrial 18 kDa protein</fullName>
    </alternativeName>
</protein>
<comment type="similarity">
    <text evidence="1">Belongs to the MTFP1 family.</text>
</comment>
<reference evidence="4" key="1">
    <citation type="submission" date="2015-11" db="EMBL/GenBank/DDBJ databases">
        <title>De novo transcriptome assembly of four potential Pierce s Disease insect vectors from Arizona vineyards.</title>
        <authorList>
            <person name="Tassone E.E."/>
        </authorList>
    </citation>
    <scope>NUCLEOTIDE SEQUENCE</scope>
</reference>
<proteinExistence type="inferred from homology"/>
<dbReference type="GO" id="GO:0005739">
    <property type="term" value="C:mitochondrion"/>
    <property type="evidence" value="ECO:0007669"/>
    <property type="project" value="TreeGrafter"/>
</dbReference>
<dbReference type="InterPro" id="IPR019560">
    <property type="entry name" value="Mitochondrial_18_kDa_protein"/>
</dbReference>
<evidence type="ECO:0000256" key="2">
    <source>
        <dbReference type="ARBA" id="ARBA00017835"/>
    </source>
</evidence>
<dbReference type="GO" id="GO:0000266">
    <property type="term" value="P:mitochondrial fission"/>
    <property type="evidence" value="ECO:0007669"/>
    <property type="project" value="TreeGrafter"/>
</dbReference>